<proteinExistence type="predicted"/>
<dbReference type="InterPro" id="IPR036390">
    <property type="entry name" value="WH_DNA-bd_sf"/>
</dbReference>
<gene>
    <name evidence="1" type="ORF">B4098_3408</name>
</gene>
<dbReference type="SUPFAM" id="SSF46785">
    <property type="entry name" value="Winged helix' DNA-binding domain"/>
    <property type="match status" value="1"/>
</dbReference>
<dbReference type="AlphaFoldDB" id="A0A150K557"/>
<comment type="caution">
    <text evidence="1">The sequence shown here is derived from an EMBL/GenBank/DDBJ whole genome shotgun (WGS) entry which is preliminary data.</text>
</comment>
<accession>A0A150K557</accession>
<sequence>MQRAFKGVWIPKEIWMDKNLNWVEKVLLVEIDSLDNGEGCWASNAYFAEFFSLSKSRVSFLISNLEKKGYITVDIKYKEGSKQIEKRIIKITSTYTRKQKGGIRENTYTPIRENAKENNTDINNIKDKCRKQVYDESSVYFRLANRLYERILENNPNHKKPNLQKWANDVRLMIERDKRTEKQITYLIDWCQNDNFWKANILSTGKLREKFDQLVMQIKSKREEEQPKRPKVYVYDINAGED</sequence>
<dbReference type="Pfam" id="PF13730">
    <property type="entry name" value="HTH_36"/>
    <property type="match status" value="1"/>
</dbReference>
<evidence type="ECO:0000313" key="1">
    <source>
        <dbReference type="EMBL" id="KYC64715.1"/>
    </source>
</evidence>
<name>A0A150K557_HEYCO</name>
<evidence type="ECO:0000313" key="2">
    <source>
        <dbReference type="Proteomes" id="UP000075288"/>
    </source>
</evidence>
<organism evidence="1 2">
    <name type="scientific">Heyndrickxia coagulans</name>
    <name type="common">Weizmannia coagulans</name>
    <dbReference type="NCBI Taxonomy" id="1398"/>
    <lineage>
        <taxon>Bacteria</taxon>
        <taxon>Bacillati</taxon>
        <taxon>Bacillota</taxon>
        <taxon>Bacilli</taxon>
        <taxon>Bacillales</taxon>
        <taxon>Bacillaceae</taxon>
        <taxon>Heyndrickxia</taxon>
    </lineage>
</organism>
<dbReference type="RefSeq" id="WP_061566358.1">
    <property type="nucleotide sequence ID" value="NZ_LQYG01000024.1"/>
</dbReference>
<evidence type="ECO:0008006" key="3">
    <source>
        <dbReference type="Google" id="ProtNLM"/>
    </source>
</evidence>
<reference evidence="1 2" key="1">
    <citation type="submission" date="2016-01" db="EMBL/GenBank/DDBJ databases">
        <title>Genome Sequences of Twelve Sporeforming Bacillus Species Isolated from Foods.</title>
        <authorList>
            <person name="Berendsen E.M."/>
            <person name="Wells-Bennik M.H."/>
            <person name="Krawcyk A.O."/>
            <person name="De Jong A."/>
            <person name="Holsappel S."/>
            <person name="Eijlander R.T."/>
            <person name="Kuipers O.P."/>
        </authorList>
    </citation>
    <scope>NUCLEOTIDE SEQUENCE [LARGE SCALE GENOMIC DNA]</scope>
    <source>
        <strain evidence="1 2">B4098</strain>
    </source>
</reference>
<dbReference type="Proteomes" id="UP000075288">
    <property type="component" value="Unassembled WGS sequence"/>
</dbReference>
<dbReference type="EMBL" id="LQYG01000024">
    <property type="protein sequence ID" value="KYC64715.1"/>
    <property type="molecule type" value="Genomic_DNA"/>
</dbReference>
<protein>
    <recommendedName>
        <fullName evidence="3">Helix-turn-helix domain-containing protein</fullName>
    </recommendedName>
</protein>
<dbReference type="PATRIC" id="fig|1398.26.peg.1841"/>